<keyword evidence="2 10" id="KW-1003">Cell membrane</keyword>
<dbReference type="GO" id="GO:0140114">
    <property type="term" value="P:cellular detoxification of fluoride"/>
    <property type="evidence" value="ECO:0007669"/>
    <property type="project" value="UniProtKB-UniRule"/>
</dbReference>
<keyword evidence="3 10" id="KW-0812">Transmembrane</keyword>
<evidence type="ECO:0000256" key="2">
    <source>
        <dbReference type="ARBA" id="ARBA00022475"/>
    </source>
</evidence>
<dbReference type="PANTHER" id="PTHR28259">
    <property type="entry name" value="FLUORIDE EXPORT PROTEIN 1-RELATED"/>
    <property type="match status" value="1"/>
</dbReference>
<accession>A0A3P5WV11</accession>
<protein>
    <recommendedName>
        <fullName evidence="10">Fluoride-specific ion channel FluC</fullName>
    </recommendedName>
</protein>
<dbReference type="HAMAP" id="MF_00454">
    <property type="entry name" value="FluC"/>
    <property type="match status" value="1"/>
</dbReference>
<evidence type="ECO:0000256" key="8">
    <source>
        <dbReference type="ARBA" id="ARBA00035585"/>
    </source>
</evidence>
<dbReference type="OrthoDB" id="9815830at2"/>
<feature type="binding site" evidence="10">
    <location>
        <position position="70"/>
    </location>
    <ligand>
        <name>Na(+)</name>
        <dbReference type="ChEBI" id="CHEBI:29101"/>
        <note>structural</note>
    </ligand>
</feature>
<evidence type="ECO:0000256" key="5">
    <source>
        <dbReference type="ARBA" id="ARBA00023136"/>
    </source>
</evidence>
<dbReference type="GO" id="GO:0005886">
    <property type="term" value="C:plasma membrane"/>
    <property type="evidence" value="ECO:0007669"/>
    <property type="project" value="UniProtKB-SubCell"/>
</dbReference>
<name>A0A3P5WV11_9BACL</name>
<comment type="catalytic activity">
    <reaction evidence="8">
        <text>fluoride(in) = fluoride(out)</text>
        <dbReference type="Rhea" id="RHEA:76159"/>
        <dbReference type="ChEBI" id="CHEBI:17051"/>
    </reaction>
    <physiologicalReaction direction="left-to-right" evidence="8">
        <dbReference type="Rhea" id="RHEA:76160"/>
    </physiologicalReaction>
</comment>
<dbReference type="EMBL" id="UXAV01000032">
    <property type="protein sequence ID" value="VDC25518.1"/>
    <property type="molecule type" value="Genomic_DNA"/>
</dbReference>
<evidence type="ECO:0000313" key="11">
    <source>
        <dbReference type="EMBL" id="VDC25518.1"/>
    </source>
</evidence>
<evidence type="ECO:0000256" key="4">
    <source>
        <dbReference type="ARBA" id="ARBA00022989"/>
    </source>
</evidence>
<evidence type="ECO:0000256" key="1">
    <source>
        <dbReference type="ARBA" id="ARBA00004651"/>
    </source>
</evidence>
<dbReference type="Pfam" id="PF02537">
    <property type="entry name" value="CRCB"/>
    <property type="match status" value="1"/>
</dbReference>
<proteinExistence type="inferred from homology"/>
<dbReference type="RefSeq" id="WP_124069644.1">
    <property type="nucleotide sequence ID" value="NZ_CBCRXF010000014.1"/>
</dbReference>
<keyword evidence="10" id="KW-0479">Metal-binding</keyword>
<dbReference type="PANTHER" id="PTHR28259:SF1">
    <property type="entry name" value="FLUORIDE EXPORT PROTEIN 1-RELATED"/>
    <property type="match status" value="1"/>
</dbReference>
<dbReference type="InterPro" id="IPR003691">
    <property type="entry name" value="FluC"/>
</dbReference>
<keyword evidence="10" id="KW-0915">Sodium</keyword>
<keyword evidence="10" id="KW-0406">Ion transport</keyword>
<evidence type="ECO:0000256" key="10">
    <source>
        <dbReference type="HAMAP-Rule" id="MF_00454"/>
    </source>
</evidence>
<feature type="binding site" evidence="10">
    <location>
        <position position="73"/>
    </location>
    <ligand>
        <name>Na(+)</name>
        <dbReference type="ChEBI" id="CHEBI:29101"/>
        <note>structural</note>
    </ligand>
</feature>
<dbReference type="GO" id="GO:0062054">
    <property type="term" value="F:fluoride channel activity"/>
    <property type="evidence" value="ECO:0007669"/>
    <property type="project" value="UniProtKB-UniRule"/>
</dbReference>
<dbReference type="Proteomes" id="UP000270468">
    <property type="component" value="Unassembled WGS sequence"/>
</dbReference>
<comment type="activity regulation">
    <text evidence="10">Na(+) is not transported, but it plays an essential structural role and its presence is essential for fluoride channel function.</text>
</comment>
<evidence type="ECO:0000256" key="6">
    <source>
        <dbReference type="ARBA" id="ARBA00023303"/>
    </source>
</evidence>
<keyword evidence="4 10" id="KW-1133">Transmembrane helix</keyword>
<evidence type="ECO:0000313" key="12">
    <source>
        <dbReference type="Proteomes" id="UP000270468"/>
    </source>
</evidence>
<feature type="transmembrane region" description="Helical" evidence="10">
    <location>
        <begin position="6"/>
        <end position="23"/>
    </location>
</feature>
<evidence type="ECO:0000256" key="7">
    <source>
        <dbReference type="ARBA" id="ARBA00035120"/>
    </source>
</evidence>
<gene>
    <name evidence="11" type="primary">crcB_1</name>
    <name evidence="10" type="synonym">crcB</name>
    <name evidence="10" type="synonym">fluC</name>
    <name evidence="11" type="ORF">FILTAD_01224</name>
</gene>
<feature type="transmembrane region" description="Helical" evidence="10">
    <location>
        <begin position="35"/>
        <end position="54"/>
    </location>
</feature>
<feature type="transmembrane region" description="Helical" evidence="10">
    <location>
        <begin position="94"/>
        <end position="116"/>
    </location>
</feature>
<sequence length="119" mass="12691">MTFVDILIIGIGGFLGAITRYLLSLKLNHARKIPVGTLIVNLTGSLLIGIVFGLDLSRMWTLFFASGLAGALTTFSTMNKELLGLWKSGEKKAAISYLVITYVGGILLAAIGYGFVGNH</sequence>
<keyword evidence="10" id="KW-0813">Transport</keyword>
<keyword evidence="6 10" id="KW-0407">Ion channel</keyword>
<evidence type="ECO:0000256" key="9">
    <source>
        <dbReference type="ARBA" id="ARBA00049940"/>
    </source>
</evidence>
<evidence type="ECO:0000256" key="3">
    <source>
        <dbReference type="ARBA" id="ARBA00022692"/>
    </source>
</evidence>
<keyword evidence="5 10" id="KW-0472">Membrane</keyword>
<comment type="function">
    <text evidence="9 10">Fluoride-specific ion channel. Important for reducing fluoride concentration in the cell, thus reducing its toxicity.</text>
</comment>
<dbReference type="GO" id="GO:0046872">
    <property type="term" value="F:metal ion binding"/>
    <property type="evidence" value="ECO:0007669"/>
    <property type="project" value="UniProtKB-KW"/>
</dbReference>
<keyword evidence="12" id="KW-1185">Reference proteome</keyword>
<feature type="transmembrane region" description="Helical" evidence="10">
    <location>
        <begin position="60"/>
        <end position="82"/>
    </location>
</feature>
<dbReference type="AlphaFoldDB" id="A0A3P5WV11"/>
<reference evidence="11 12" key="1">
    <citation type="submission" date="2018-11" db="EMBL/GenBank/DDBJ databases">
        <authorList>
            <person name="Criscuolo A."/>
        </authorList>
    </citation>
    <scope>NUCLEOTIDE SEQUENCE [LARGE SCALE GENOMIC DNA]</scope>
    <source>
        <strain evidence="11">ATB-66</strain>
    </source>
</reference>
<comment type="subcellular location">
    <subcellularLocation>
        <location evidence="1 10">Cell membrane</location>
        <topology evidence="1 10">Multi-pass membrane protein</topology>
    </subcellularLocation>
</comment>
<organism evidence="11 12">
    <name type="scientific">Filibacter tadaridae</name>
    <dbReference type="NCBI Taxonomy" id="2483811"/>
    <lineage>
        <taxon>Bacteria</taxon>
        <taxon>Bacillati</taxon>
        <taxon>Bacillota</taxon>
        <taxon>Bacilli</taxon>
        <taxon>Bacillales</taxon>
        <taxon>Caryophanaceae</taxon>
        <taxon>Filibacter</taxon>
    </lineage>
</organism>
<comment type="similarity">
    <text evidence="7 10">Belongs to the fluoride channel Fluc/FEX (TC 1.A.43) family.</text>
</comment>